<dbReference type="Proteomes" id="UP000050795">
    <property type="component" value="Unassembled WGS sequence"/>
</dbReference>
<protein>
    <submittedName>
        <fullName evidence="2">Vacuolar protein sorting-associated protein 53 homolog</fullName>
    </submittedName>
</protein>
<keyword evidence="1" id="KW-1185">Reference proteome</keyword>
<sequence>MTGTICPKPLKATRIARLEELLLGKTTYLFEPKQLINYILNSYGFYKKHKTFPFSIWDTDNQAILHLYRASVRNRRQLHIRSVKHTYWGPKSGRKSSKKTAYVYRQHSGKQKTFSSGASEIRKSEDQIDGSYHSEPIKRIQSLAENVRDEIISLEEVKPILHDIAQEMVQGVIEGSEEKLLKFVELVERQQEQLENIPDTIEEIKTIASIANFTEPISRQNSKLSEISAQELSQAFLDNLTDNVSVYLEDILDEVLLYTNERKKADGDNDTIGNEDDVRVVDIADKNSSHNN</sequence>
<accession>A0AA85JYU2</accession>
<proteinExistence type="predicted"/>
<reference evidence="1" key="1">
    <citation type="submission" date="2022-06" db="EMBL/GenBank/DDBJ databases">
        <authorList>
            <person name="Berger JAMES D."/>
            <person name="Berger JAMES D."/>
        </authorList>
    </citation>
    <scope>NUCLEOTIDE SEQUENCE [LARGE SCALE GENOMIC DNA]</scope>
</reference>
<reference evidence="2" key="2">
    <citation type="submission" date="2023-11" db="UniProtKB">
        <authorList>
            <consortium name="WormBaseParasite"/>
        </authorList>
    </citation>
    <scope>IDENTIFICATION</scope>
</reference>
<organism evidence="1 2">
    <name type="scientific">Trichobilharzia regenti</name>
    <name type="common">Nasal bird schistosome</name>
    <dbReference type="NCBI Taxonomy" id="157069"/>
    <lineage>
        <taxon>Eukaryota</taxon>
        <taxon>Metazoa</taxon>
        <taxon>Spiralia</taxon>
        <taxon>Lophotrochozoa</taxon>
        <taxon>Platyhelminthes</taxon>
        <taxon>Trematoda</taxon>
        <taxon>Digenea</taxon>
        <taxon>Strigeidida</taxon>
        <taxon>Schistosomatoidea</taxon>
        <taxon>Schistosomatidae</taxon>
        <taxon>Trichobilharzia</taxon>
    </lineage>
</organism>
<evidence type="ECO:0000313" key="2">
    <source>
        <dbReference type="WBParaSite" id="TREG1_66650.1"/>
    </source>
</evidence>
<dbReference type="AlphaFoldDB" id="A0AA85JYU2"/>
<dbReference type="WBParaSite" id="TREG1_66650.1">
    <property type="protein sequence ID" value="TREG1_66650.1"/>
    <property type="gene ID" value="TREG1_66650"/>
</dbReference>
<evidence type="ECO:0000313" key="1">
    <source>
        <dbReference type="Proteomes" id="UP000050795"/>
    </source>
</evidence>
<name>A0AA85JYU2_TRIRE</name>